<dbReference type="EMBL" id="BSOG01000001">
    <property type="protein sequence ID" value="GLR12192.1"/>
    <property type="molecule type" value="Genomic_DNA"/>
</dbReference>
<dbReference type="Proteomes" id="UP001156706">
    <property type="component" value="Unassembled WGS sequence"/>
</dbReference>
<comment type="caution">
    <text evidence="2">The sequence shown here is derived from an EMBL/GenBank/DDBJ whole genome shotgun (WGS) entry which is preliminary data.</text>
</comment>
<proteinExistence type="predicted"/>
<evidence type="ECO:0000313" key="2">
    <source>
        <dbReference type="EMBL" id="GLR12192.1"/>
    </source>
</evidence>
<dbReference type="InterPro" id="IPR051157">
    <property type="entry name" value="PDH/Transketolase"/>
</dbReference>
<evidence type="ECO:0000259" key="1">
    <source>
        <dbReference type="SMART" id="SM00861"/>
    </source>
</evidence>
<dbReference type="SMART" id="SM00861">
    <property type="entry name" value="Transket_pyr"/>
    <property type="match status" value="1"/>
</dbReference>
<dbReference type="CDD" id="cd07033">
    <property type="entry name" value="TPP_PYR_DXS_TK_like"/>
    <property type="match status" value="1"/>
</dbReference>
<keyword evidence="3" id="KW-1185">Reference proteome</keyword>
<accession>A0ABQ5YF15</accession>
<dbReference type="SUPFAM" id="SSF52518">
    <property type="entry name" value="Thiamin diphosphate-binding fold (THDP-binding)"/>
    <property type="match status" value="1"/>
</dbReference>
<dbReference type="PANTHER" id="PTHR43825">
    <property type="entry name" value="PYRUVATE DEHYDROGENASE E1 COMPONENT"/>
    <property type="match status" value="1"/>
</dbReference>
<dbReference type="InterPro" id="IPR029061">
    <property type="entry name" value="THDP-binding"/>
</dbReference>
<dbReference type="PANTHER" id="PTHR43825:SF1">
    <property type="entry name" value="TRANSKETOLASE-LIKE PYRIMIDINE-BINDING DOMAIN-CONTAINING PROTEIN"/>
    <property type="match status" value="1"/>
</dbReference>
<dbReference type="InterPro" id="IPR009014">
    <property type="entry name" value="Transketo_C/PFOR_II"/>
</dbReference>
<protein>
    <submittedName>
        <fullName evidence="2">Transketolase</fullName>
    </submittedName>
</protein>
<dbReference type="Pfam" id="PF02779">
    <property type="entry name" value="Transket_pyr"/>
    <property type="match status" value="1"/>
</dbReference>
<dbReference type="InterPro" id="IPR005475">
    <property type="entry name" value="Transketolase-like_Pyr-bd"/>
</dbReference>
<dbReference type="SUPFAM" id="SSF52922">
    <property type="entry name" value="TK C-terminal domain-like"/>
    <property type="match status" value="1"/>
</dbReference>
<dbReference type="Gene3D" id="3.40.50.970">
    <property type="match status" value="1"/>
</dbReference>
<organism evidence="2 3">
    <name type="scientific">Chitinimonas prasina</name>
    <dbReference type="NCBI Taxonomy" id="1434937"/>
    <lineage>
        <taxon>Bacteria</taxon>
        <taxon>Pseudomonadati</taxon>
        <taxon>Pseudomonadota</taxon>
        <taxon>Betaproteobacteria</taxon>
        <taxon>Neisseriales</taxon>
        <taxon>Chitinibacteraceae</taxon>
        <taxon>Chitinimonas</taxon>
    </lineage>
</organism>
<sequence length="326" mass="34716">MSLAGRIAYRDELTRLAQEHPGIVCLEADLGGAKHPFQEAFPDRFFNLGIAEAAAIDCATAMAFSGYTPFFSTFAPFAVLRAAESIKLSLGYMVANVKIVAPYAGVAGGWFGTTHHCLEDLAVVQAFPGVRILAPYGEEETREMVRLMATTDGPFYMRLGRNGAYASIEGRRDEHGITWQHEEGRTADSLCVVSVGEMGTVAALAACEQRSDIVHAHLCQLDQAALSQAAAVLAGRFRAVLVVEEHRPMGGIGAALALLMPTCQVYSFNCGQAWPGTGGSHEEVLASLGFSSEALLDRIAQITAEPLGSASNQASLTKSEELTCIS</sequence>
<gene>
    <name evidence="2" type="primary">tkt1B</name>
    <name evidence="2" type="ORF">GCM10007907_09820</name>
</gene>
<feature type="domain" description="Transketolase-like pyrimidine-binding" evidence="1">
    <location>
        <begin position="3"/>
        <end position="167"/>
    </location>
</feature>
<dbReference type="Gene3D" id="3.40.50.920">
    <property type="match status" value="1"/>
</dbReference>
<name>A0ABQ5YF15_9NEIS</name>
<evidence type="ECO:0000313" key="3">
    <source>
        <dbReference type="Proteomes" id="UP001156706"/>
    </source>
</evidence>
<reference evidence="3" key="1">
    <citation type="journal article" date="2019" name="Int. J. Syst. Evol. Microbiol.">
        <title>The Global Catalogue of Microorganisms (GCM) 10K type strain sequencing project: providing services to taxonomists for standard genome sequencing and annotation.</title>
        <authorList>
            <consortium name="The Broad Institute Genomics Platform"/>
            <consortium name="The Broad Institute Genome Sequencing Center for Infectious Disease"/>
            <person name="Wu L."/>
            <person name="Ma J."/>
        </authorList>
    </citation>
    <scope>NUCLEOTIDE SEQUENCE [LARGE SCALE GENOMIC DNA]</scope>
    <source>
        <strain evidence="3">NBRC 110044</strain>
    </source>
</reference>
<dbReference type="RefSeq" id="WP_284195324.1">
    <property type="nucleotide sequence ID" value="NZ_BSOG01000001.1"/>
</dbReference>